<dbReference type="RefSeq" id="WP_160723594.1">
    <property type="nucleotide sequence ID" value="NZ_SUMG01000043.1"/>
</dbReference>
<dbReference type="Pfam" id="PF11756">
    <property type="entry name" value="YgbA_NO"/>
    <property type="match status" value="1"/>
</dbReference>
<comment type="caution">
    <text evidence="1">The sequence shown here is derived from an EMBL/GenBank/DDBJ whole genome shotgun (WGS) entry which is preliminary data.</text>
</comment>
<gene>
    <name evidence="1" type="ORF">ISALK_14425</name>
</gene>
<name>A0AA43XMQ4_9CLOT</name>
<dbReference type="InterPro" id="IPR020483">
    <property type="entry name" value="Uncharacterised_YgbA"/>
</dbReference>
<proteinExistence type="predicted"/>
<dbReference type="Proteomes" id="UP000449710">
    <property type="component" value="Unassembled WGS sequence"/>
</dbReference>
<evidence type="ECO:0000313" key="1">
    <source>
        <dbReference type="EMBL" id="NBG89678.1"/>
    </source>
</evidence>
<dbReference type="NCBIfam" id="NF007714">
    <property type="entry name" value="PRK10410.1-2"/>
    <property type="match status" value="1"/>
</dbReference>
<accession>A0AA43XMQ4</accession>
<evidence type="ECO:0000313" key="2">
    <source>
        <dbReference type="Proteomes" id="UP000449710"/>
    </source>
</evidence>
<reference evidence="1 2" key="1">
    <citation type="submission" date="2019-04" db="EMBL/GenBank/DDBJ databases">
        <title>Isachenkonia alkalipeptolytica gen. nov. sp. nov. a new anaerobic, alkiliphilic organothrophic bacterium capable to reduce synthesized ferrihydrite isolated from a soda lake.</title>
        <authorList>
            <person name="Toshchakov S.V."/>
            <person name="Zavarzina D.G."/>
            <person name="Zhilina T.N."/>
            <person name="Kostrikina N.A."/>
            <person name="Kublanov I.V."/>
        </authorList>
    </citation>
    <scope>NUCLEOTIDE SEQUENCE [LARGE SCALE GENOMIC DNA]</scope>
    <source>
        <strain evidence="1 2">Z-1701</strain>
    </source>
</reference>
<keyword evidence="2" id="KW-1185">Reference proteome</keyword>
<dbReference type="AlphaFoldDB" id="A0AA43XMQ4"/>
<protein>
    <submittedName>
        <fullName evidence="1">Nitrous oxide-stimulated promoter family protein</fullName>
    </submittedName>
</protein>
<organism evidence="1 2">
    <name type="scientific">Isachenkonia alkalipeptolytica</name>
    <dbReference type="NCBI Taxonomy" id="2565777"/>
    <lineage>
        <taxon>Bacteria</taxon>
        <taxon>Bacillati</taxon>
        <taxon>Bacillota</taxon>
        <taxon>Clostridia</taxon>
        <taxon>Eubacteriales</taxon>
        <taxon>Clostridiaceae</taxon>
        <taxon>Isachenkonia</taxon>
    </lineage>
</organism>
<dbReference type="EMBL" id="SUMG01000043">
    <property type="protein sequence ID" value="NBG89678.1"/>
    <property type="molecule type" value="Genomic_DNA"/>
</dbReference>
<sequence>MGKIHREKRIVADMIRFYCDKKHPQKKDLCKHCSNLLDYAHKRLENCPYGEKKTSCRRCLTHCYNPDMRMAIKRVMGYGAPRMFFYKPAEWIKHLFS</sequence>